<dbReference type="GO" id="GO:0005886">
    <property type="term" value="C:plasma membrane"/>
    <property type="evidence" value="ECO:0007669"/>
    <property type="project" value="TreeGrafter"/>
</dbReference>
<dbReference type="GO" id="GO:1902201">
    <property type="term" value="P:negative regulation of bacterial-type flagellum-dependent cell motility"/>
    <property type="evidence" value="ECO:0007669"/>
    <property type="project" value="TreeGrafter"/>
</dbReference>
<dbReference type="InterPro" id="IPR050469">
    <property type="entry name" value="Diguanylate_Cyclase"/>
</dbReference>
<dbReference type="InterPro" id="IPR029787">
    <property type="entry name" value="Nucleotide_cyclase"/>
</dbReference>
<dbReference type="EMBL" id="VKID01000001">
    <property type="protein sequence ID" value="TRX99662.1"/>
    <property type="molecule type" value="Genomic_DNA"/>
</dbReference>
<dbReference type="SMART" id="SM00267">
    <property type="entry name" value="GGDEF"/>
    <property type="match status" value="1"/>
</dbReference>
<dbReference type="AlphaFoldDB" id="A0A553IHI7"/>
<organism evidence="2 3">
    <name type="scientific">Acholeplasma laidlawii</name>
    <dbReference type="NCBI Taxonomy" id="2148"/>
    <lineage>
        <taxon>Bacteria</taxon>
        <taxon>Bacillati</taxon>
        <taxon>Mycoplasmatota</taxon>
        <taxon>Mollicutes</taxon>
        <taxon>Acholeplasmatales</taxon>
        <taxon>Acholeplasmataceae</taxon>
        <taxon>Acholeplasma</taxon>
    </lineage>
</organism>
<gene>
    <name evidence="2" type="ORF">FNV44_01065</name>
</gene>
<evidence type="ECO:0000259" key="1">
    <source>
        <dbReference type="PROSITE" id="PS50887"/>
    </source>
</evidence>
<dbReference type="Pfam" id="PF00990">
    <property type="entry name" value="GGDEF"/>
    <property type="match status" value="1"/>
</dbReference>
<dbReference type="Proteomes" id="UP000315938">
    <property type="component" value="Unassembled WGS sequence"/>
</dbReference>
<evidence type="ECO:0000313" key="3">
    <source>
        <dbReference type="Proteomes" id="UP000315938"/>
    </source>
</evidence>
<name>A0A553IHI7_ACHLA</name>
<dbReference type="InterPro" id="IPR000160">
    <property type="entry name" value="GGDEF_dom"/>
</dbReference>
<protein>
    <submittedName>
        <fullName evidence="2">GGDEF domain-containing protein</fullName>
    </submittedName>
</protein>
<accession>A0A553IHI7</accession>
<dbReference type="GO" id="GO:0052621">
    <property type="term" value="F:diguanylate cyclase activity"/>
    <property type="evidence" value="ECO:0007669"/>
    <property type="project" value="TreeGrafter"/>
</dbReference>
<dbReference type="PANTHER" id="PTHR45138">
    <property type="entry name" value="REGULATORY COMPONENTS OF SENSORY TRANSDUCTION SYSTEM"/>
    <property type="match status" value="1"/>
</dbReference>
<dbReference type="SUPFAM" id="SSF55073">
    <property type="entry name" value="Nucleotide cyclase"/>
    <property type="match status" value="1"/>
</dbReference>
<comment type="caution">
    <text evidence="2">The sequence shown here is derived from an EMBL/GenBank/DDBJ whole genome shotgun (WGS) entry which is preliminary data.</text>
</comment>
<dbReference type="Gene3D" id="3.30.70.270">
    <property type="match status" value="1"/>
</dbReference>
<dbReference type="PROSITE" id="PS50887">
    <property type="entry name" value="GGDEF"/>
    <property type="match status" value="1"/>
</dbReference>
<sequence>MKKRLLERVESKFNLNVLNDLIFVDDRQIYFVVETHVKPNMCHLISGDLSKIGLPNFDEIEASKLLDFVEPDNLLAEVEGKHTFLQKIREKFTNLKDEIFLYIPIKNDLKPIWLYVSLKRIEGQALVLGQVVRIYHETPVNIIHYQKTYQDSLTRLFSRETLKMHIDYLQNTRGSYLLYLDIDDFKSINDKYGHQAGDQFLIDIANFFISKWEHNVLYYRLGGDEFAMYCYEHDDDSIVKRANNLVEDIENLNNMTKELGVSLSVGIVKITDENRDYHRLLNLGDKCMYESKQKGKGNVTLYV</sequence>
<dbReference type="GeneID" id="41339061"/>
<dbReference type="NCBIfam" id="TIGR00254">
    <property type="entry name" value="GGDEF"/>
    <property type="match status" value="1"/>
</dbReference>
<dbReference type="CDD" id="cd01949">
    <property type="entry name" value="GGDEF"/>
    <property type="match status" value="1"/>
</dbReference>
<proteinExistence type="predicted"/>
<dbReference type="InterPro" id="IPR043128">
    <property type="entry name" value="Rev_trsase/Diguanyl_cyclase"/>
</dbReference>
<dbReference type="PANTHER" id="PTHR45138:SF6">
    <property type="entry name" value="DIGUANYLATE CYCLASE DGCN"/>
    <property type="match status" value="1"/>
</dbReference>
<evidence type="ECO:0000313" key="2">
    <source>
        <dbReference type="EMBL" id="TRX99662.1"/>
    </source>
</evidence>
<dbReference type="RefSeq" id="WP_012242854.1">
    <property type="nucleotide sequence ID" value="NZ_JACAOE010000001.1"/>
</dbReference>
<feature type="domain" description="GGDEF" evidence="1">
    <location>
        <begin position="173"/>
        <end position="303"/>
    </location>
</feature>
<reference evidence="2 3" key="1">
    <citation type="submission" date="2019-07" db="EMBL/GenBank/DDBJ databases">
        <title>Genome sequence of Acholeplasma laidlawii strain with increased resistance to erythromycin.</title>
        <authorList>
            <person name="Medvedeva E.S."/>
            <person name="Baranova N.B."/>
            <person name="Siniagina M.N."/>
            <person name="Mouzykantov A."/>
            <person name="Chernova O.A."/>
            <person name="Chernov V.M."/>
        </authorList>
    </citation>
    <scope>NUCLEOTIDE SEQUENCE [LARGE SCALE GENOMIC DNA]</scope>
    <source>
        <strain evidence="2 3">PG8REry</strain>
    </source>
</reference>
<dbReference type="GO" id="GO:0043709">
    <property type="term" value="P:cell adhesion involved in single-species biofilm formation"/>
    <property type="evidence" value="ECO:0007669"/>
    <property type="project" value="TreeGrafter"/>
</dbReference>